<evidence type="ECO:0000256" key="3">
    <source>
        <dbReference type="ARBA" id="ARBA00022723"/>
    </source>
</evidence>
<accession>A0A177V1X4</accession>
<dbReference type="SUPFAM" id="SSF55920">
    <property type="entry name" value="Creatinase/aminopeptidase"/>
    <property type="match status" value="1"/>
</dbReference>
<dbReference type="PANTHER" id="PTHR43763">
    <property type="entry name" value="XAA-PRO AMINOPEPTIDASE 1"/>
    <property type="match status" value="1"/>
</dbReference>
<reference evidence="11" key="2">
    <citation type="journal article" date="2019" name="IMA Fungus">
        <title>Genome sequencing and comparison of five Tilletia species to identify candidate genes for the detection of regulated species infecting wheat.</title>
        <authorList>
            <person name="Nguyen H.D.T."/>
            <person name="Sultana T."/>
            <person name="Kesanakurti P."/>
            <person name="Hambleton S."/>
        </authorList>
    </citation>
    <scope>NUCLEOTIDE SEQUENCE</scope>
    <source>
        <strain evidence="11">DAOMC 238032</strain>
    </source>
</reference>
<reference evidence="11" key="1">
    <citation type="submission" date="2016-04" db="EMBL/GenBank/DDBJ databases">
        <authorList>
            <person name="Nguyen H.D."/>
            <person name="Kesanakurti P."/>
            <person name="Cullis J."/>
            <person name="Levesque C.A."/>
            <person name="Hambleton S."/>
        </authorList>
    </citation>
    <scope>NUCLEOTIDE SEQUENCE</scope>
    <source>
        <strain evidence="11">DAOMC 238032</strain>
    </source>
</reference>
<feature type="region of interest" description="Disordered" evidence="7">
    <location>
        <begin position="16"/>
        <end position="57"/>
    </location>
</feature>
<dbReference type="InterPro" id="IPR050422">
    <property type="entry name" value="X-Pro_aminopeptidase_P"/>
</dbReference>
<dbReference type="Pfam" id="PF16189">
    <property type="entry name" value="Creatinase_N_2"/>
    <property type="match status" value="1"/>
</dbReference>
<dbReference type="SUPFAM" id="SSF53092">
    <property type="entry name" value="Creatinase/prolidase N-terminal domain"/>
    <property type="match status" value="1"/>
</dbReference>
<feature type="compositionally biased region" description="Low complexity" evidence="7">
    <location>
        <begin position="16"/>
        <end position="37"/>
    </location>
</feature>
<dbReference type="GO" id="GO:0070006">
    <property type="term" value="F:metalloaminopeptidase activity"/>
    <property type="evidence" value="ECO:0007669"/>
    <property type="project" value="InterPro"/>
</dbReference>
<evidence type="ECO:0000256" key="6">
    <source>
        <dbReference type="RuleBase" id="RU000590"/>
    </source>
</evidence>
<feature type="domain" description="Creatinase N-terminal" evidence="9">
    <location>
        <begin position="103"/>
        <end position="240"/>
    </location>
</feature>
<dbReference type="InterPro" id="IPR000587">
    <property type="entry name" value="Creatinase_N"/>
</dbReference>
<evidence type="ECO:0000256" key="4">
    <source>
        <dbReference type="ARBA" id="ARBA00022801"/>
    </source>
</evidence>
<dbReference type="PANTHER" id="PTHR43763:SF6">
    <property type="entry name" value="XAA-PRO AMINOPEPTIDASE 1"/>
    <property type="match status" value="1"/>
</dbReference>
<feature type="domain" description="Peptidase M24 C-terminal" evidence="10">
    <location>
        <begin position="640"/>
        <end position="709"/>
    </location>
</feature>
<dbReference type="InterPro" id="IPR029149">
    <property type="entry name" value="Creatin/AminoP/Spt16_N"/>
</dbReference>
<evidence type="ECO:0000256" key="2">
    <source>
        <dbReference type="ARBA" id="ARBA00008766"/>
    </source>
</evidence>
<dbReference type="PROSITE" id="PS00491">
    <property type="entry name" value="PROLINE_PEPTIDASE"/>
    <property type="match status" value="1"/>
</dbReference>
<dbReference type="Pfam" id="PF01321">
    <property type="entry name" value="Creatinase_N"/>
    <property type="match status" value="1"/>
</dbReference>
<dbReference type="Pfam" id="PF16188">
    <property type="entry name" value="Peptidase_M24_C"/>
    <property type="match status" value="1"/>
</dbReference>
<protein>
    <recommendedName>
        <fullName evidence="13">Xaa-Pro aminopeptidase P</fullName>
    </recommendedName>
</protein>
<evidence type="ECO:0000256" key="5">
    <source>
        <dbReference type="ARBA" id="ARBA00023211"/>
    </source>
</evidence>
<dbReference type="FunFam" id="3.90.230.10:FF:000007">
    <property type="entry name" value="Xaa-Pro aminopeptidase P"/>
    <property type="match status" value="1"/>
</dbReference>
<dbReference type="InterPro" id="IPR032416">
    <property type="entry name" value="Peptidase_M24_C"/>
</dbReference>
<dbReference type="Gene3D" id="3.90.230.10">
    <property type="entry name" value="Creatinase/methionine aminopeptidase superfamily"/>
    <property type="match status" value="1"/>
</dbReference>
<comment type="caution">
    <text evidence="11">The sequence shown here is derived from an EMBL/GenBank/DDBJ whole genome shotgun (WGS) entry which is preliminary data.</text>
</comment>
<organism evidence="11 12">
    <name type="scientific">Tilletia caries</name>
    <name type="common">wheat bunt fungus</name>
    <dbReference type="NCBI Taxonomy" id="13290"/>
    <lineage>
        <taxon>Eukaryota</taxon>
        <taxon>Fungi</taxon>
        <taxon>Dikarya</taxon>
        <taxon>Basidiomycota</taxon>
        <taxon>Ustilaginomycotina</taxon>
        <taxon>Exobasidiomycetes</taxon>
        <taxon>Tilletiales</taxon>
        <taxon>Tilletiaceae</taxon>
        <taxon>Tilletia</taxon>
    </lineage>
</organism>
<evidence type="ECO:0000259" key="9">
    <source>
        <dbReference type="Pfam" id="PF01321"/>
    </source>
</evidence>
<proteinExistence type="inferred from homology"/>
<dbReference type="GO" id="GO:0046872">
    <property type="term" value="F:metal ion binding"/>
    <property type="evidence" value="ECO:0007669"/>
    <property type="project" value="UniProtKB-KW"/>
</dbReference>
<dbReference type="CDD" id="cd01085">
    <property type="entry name" value="APP"/>
    <property type="match status" value="1"/>
</dbReference>
<dbReference type="Pfam" id="PF00557">
    <property type="entry name" value="Peptidase_M24"/>
    <property type="match status" value="1"/>
</dbReference>
<dbReference type="InterPro" id="IPR033740">
    <property type="entry name" value="Pept_M24B"/>
</dbReference>
<dbReference type="Proteomes" id="UP000077671">
    <property type="component" value="Unassembled WGS sequence"/>
</dbReference>
<dbReference type="GO" id="GO:0005737">
    <property type="term" value="C:cytoplasm"/>
    <property type="evidence" value="ECO:0007669"/>
    <property type="project" value="UniProtKB-ARBA"/>
</dbReference>
<sequence>MLLSAAVSRRTLPLPSLSALSPSSASPSALSTRSSLRFSSHPRATHGSKASSLPRSPSAPAPAVALASLRSLTLVLRRPFSSSSTSSITMGAPATGRVDTADRVHALRKLMADANPSVDAYIIPSEDEYASEYPADADLRRGFISGFNGSAGCAVVTKDAAALFTDGRYFLQAEKQLDPKVWTLMQQGEPDVPTWQEYLYKVVPAKSKIGIDPTLISADDAHDITKELASVESTLIPIAENLVDKVWTTKPARPSNALIVLDKKYTGRSYEDKVSELREELKKKKFVGGLANMLDEVAWLFNLRGSDVPFNPVFFSFALVLLDRTILFIDPATITDEIRAHLGKDVEVEPLETFYDALKKESASLKNGEKVLIGKRASLAIQTALGGKSKAPTERSIIVDQKSIKNATELSGFRASHIRDGAALALYFAWLEEELSKGTKINEYEGSEKLLSFREKLAHFRGPSFTTISSTGPNGSVIHYSPPETGSPNIDPNDLYLCDSGGQYTDGTTDVTRTWHFETPSEEQKRAFTRVLQGHIAIDRAVFPRGTTGFLLDVLARRPLWGEGLDYRHGTGHGVGSFLNVHEGPMGIGTRAVFNDTPIKEGNVLSIEPGFYKDGAWGIRIENLAIVKEVNTPHNFGKKGYLGFERITMCPVQVKLIDAELLDDVEREWVRTYHAEVLEKVGKELRGLVSQQGIESDVKRAIGWLERECGAKI</sequence>
<dbReference type="FunFam" id="3.40.350.10:FF:000003">
    <property type="entry name" value="Xaa-pro aminopeptidase P"/>
    <property type="match status" value="1"/>
</dbReference>
<dbReference type="Gene3D" id="3.40.350.10">
    <property type="entry name" value="Creatinase/prolidase N-terminal domain"/>
    <property type="match status" value="2"/>
</dbReference>
<gene>
    <name evidence="11" type="ORF">A4X03_0g4589</name>
</gene>
<dbReference type="EMBL" id="LWDD02000637">
    <property type="protein sequence ID" value="KAE8257694.1"/>
    <property type="molecule type" value="Genomic_DNA"/>
</dbReference>
<feature type="domain" description="Peptidase M24" evidence="8">
    <location>
        <begin position="413"/>
        <end position="629"/>
    </location>
</feature>
<evidence type="ECO:0000259" key="8">
    <source>
        <dbReference type="Pfam" id="PF00557"/>
    </source>
</evidence>
<dbReference type="InterPro" id="IPR001131">
    <property type="entry name" value="Peptidase_M24B_aminopep-P_CS"/>
</dbReference>
<keyword evidence="5" id="KW-0464">Manganese</keyword>
<comment type="similarity">
    <text evidence="2 6">Belongs to the peptidase M24B family.</text>
</comment>
<dbReference type="InterPro" id="IPR000994">
    <property type="entry name" value="Pept_M24"/>
</dbReference>
<evidence type="ECO:0000256" key="1">
    <source>
        <dbReference type="ARBA" id="ARBA00001936"/>
    </source>
</evidence>
<evidence type="ECO:0000313" key="12">
    <source>
        <dbReference type="Proteomes" id="UP000077671"/>
    </source>
</evidence>
<evidence type="ECO:0000259" key="10">
    <source>
        <dbReference type="Pfam" id="PF16188"/>
    </source>
</evidence>
<evidence type="ECO:0008006" key="13">
    <source>
        <dbReference type="Google" id="ProtNLM"/>
    </source>
</evidence>
<keyword evidence="4" id="KW-0378">Hydrolase</keyword>
<dbReference type="InterPro" id="IPR036005">
    <property type="entry name" value="Creatinase/aminopeptidase-like"/>
</dbReference>
<evidence type="ECO:0000256" key="7">
    <source>
        <dbReference type="SAM" id="MobiDB-lite"/>
    </source>
</evidence>
<keyword evidence="3 6" id="KW-0479">Metal-binding</keyword>
<evidence type="ECO:0000313" key="11">
    <source>
        <dbReference type="EMBL" id="KAE8257694.1"/>
    </source>
</evidence>
<name>A0A177V1X4_9BASI</name>
<dbReference type="AlphaFoldDB" id="A0A177V1X4"/>
<comment type="cofactor">
    <cofactor evidence="1">
        <name>Mn(2+)</name>
        <dbReference type="ChEBI" id="CHEBI:29035"/>
    </cofactor>
</comment>